<dbReference type="Proteomes" id="UP000695007">
    <property type="component" value="Unplaced"/>
</dbReference>
<dbReference type="RefSeq" id="XP_011496321.1">
    <property type="nucleotide sequence ID" value="XM_011498019.1"/>
</dbReference>
<dbReference type="GeneID" id="105360969"/>
<name>A0AAJ7DTU7_9HYME</name>
<gene>
    <name evidence="2" type="primary">LOC105360969</name>
</gene>
<reference evidence="2" key="1">
    <citation type="submission" date="2025-08" db="UniProtKB">
        <authorList>
            <consortium name="RefSeq"/>
        </authorList>
    </citation>
    <scope>IDENTIFICATION</scope>
</reference>
<sequence length="167" mass="18802">MKGNIILIITGIIVINSCCAVNLQSILRSKRAESDFILRSCTASAQLTRKHRTNDASQLTAKNSNLTKFTSPSLVLSSQKVKNSNVNKYLRNDLRLQTRSKGRHLIDKNTTDTPLGTVDVKTIYKDIPRLFKKKDPLPELDRNSSARNLDTDTPIIVVQSLNQYYIN</sequence>
<evidence type="ECO:0000313" key="2">
    <source>
        <dbReference type="RefSeq" id="XP_011496321.1"/>
    </source>
</evidence>
<dbReference type="AlphaFoldDB" id="A0AAJ7DTU7"/>
<keyword evidence="1" id="KW-1185">Reference proteome</keyword>
<accession>A0AAJ7DTU7</accession>
<protein>
    <submittedName>
        <fullName evidence="2">Uncharacterized protein LOC105360969</fullName>
    </submittedName>
</protein>
<evidence type="ECO:0000313" key="1">
    <source>
        <dbReference type="Proteomes" id="UP000695007"/>
    </source>
</evidence>
<dbReference type="KEGG" id="csol:105360969"/>
<proteinExistence type="predicted"/>
<organism evidence="1 2">
    <name type="scientific">Ceratosolen solmsi marchali</name>
    <dbReference type="NCBI Taxonomy" id="326594"/>
    <lineage>
        <taxon>Eukaryota</taxon>
        <taxon>Metazoa</taxon>
        <taxon>Ecdysozoa</taxon>
        <taxon>Arthropoda</taxon>
        <taxon>Hexapoda</taxon>
        <taxon>Insecta</taxon>
        <taxon>Pterygota</taxon>
        <taxon>Neoptera</taxon>
        <taxon>Endopterygota</taxon>
        <taxon>Hymenoptera</taxon>
        <taxon>Apocrita</taxon>
        <taxon>Proctotrupomorpha</taxon>
        <taxon>Chalcidoidea</taxon>
        <taxon>Agaonidae</taxon>
        <taxon>Agaoninae</taxon>
        <taxon>Ceratosolen</taxon>
    </lineage>
</organism>